<dbReference type="SUPFAM" id="SSF52540">
    <property type="entry name" value="P-loop containing nucleoside triphosphate hydrolases"/>
    <property type="match status" value="1"/>
</dbReference>
<evidence type="ECO:0000256" key="1">
    <source>
        <dbReference type="ARBA" id="ARBA00022741"/>
    </source>
</evidence>
<dbReference type="GO" id="GO:0005524">
    <property type="term" value="F:ATP binding"/>
    <property type="evidence" value="ECO:0007669"/>
    <property type="project" value="UniProtKB-KW"/>
</dbReference>
<dbReference type="InterPro" id="IPR003593">
    <property type="entry name" value="AAA+_ATPase"/>
</dbReference>
<dbReference type="PANTHER" id="PTHR43119:SF1">
    <property type="entry name" value="ABC TRANSPORTER DOMAIN-CONTAINING PROTEIN"/>
    <property type="match status" value="1"/>
</dbReference>
<evidence type="ECO:0000259" key="3">
    <source>
        <dbReference type="PROSITE" id="PS50893"/>
    </source>
</evidence>
<accession>A0A126V212</accession>
<keyword evidence="2" id="KW-0067">ATP-binding</keyword>
<dbReference type="InterPro" id="IPR003439">
    <property type="entry name" value="ABC_transporter-like_ATP-bd"/>
</dbReference>
<keyword evidence="1" id="KW-0547">Nucleotide-binding</keyword>
<dbReference type="Proteomes" id="UP000070371">
    <property type="component" value="Chromosome"/>
</dbReference>
<feature type="domain" description="ABC transporter" evidence="3">
    <location>
        <begin position="3"/>
        <end position="191"/>
    </location>
</feature>
<dbReference type="AlphaFoldDB" id="A0A126V212"/>
<evidence type="ECO:0000313" key="4">
    <source>
        <dbReference type="EMBL" id="AML52361.1"/>
    </source>
</evidence>
<reference evidence="4 5" key="1">
    <citation type="submission" date="2016-02" db="EMBL/GenBank/DDBJ databases">
        <title>Complete genome sequence of Halocynthiibacter arcticus PAMC 20958t from arctic marine sediment.</title>
        <authorList>
            <person name="Lee Y.M."/>
            <person name="Baek K."/>
            <person name="Lee H.K."/>
            <person name="Shin S.C."/>
        </authorList>
    </citation>
    <scope>NUCLEOTIDE SEQUENCE [LARGE SCALE GENOMIC DNA]</scope>
    <source>
        <strain evidence="4">PAMC 20958</strain>
    </source>
</reference>
<sequence length="191" mass="20665">MALEVQNLRTLNGSCVTFRVSAGQCVALTGPSGSGKSLVLRAIADLDQAEGGVVLNGRAREAYQPTVWRQLVRYLPPVSQFWTPHLAGHFVKDMTSEAEKLGLSTHDLTAPIDRLSTGQRQRGAIMRAMSNQPKVLLLDEPTSALDAVSVDRVEGVLREFMGQGGAIVLVTHDQAQAQRMSESMIELVVKA</sequence>
<dbReference type="PROSITE" id="PS50893">
    <property type="entry name" value="ABC_TRANSPORTER_2"/>
    <property type="match status" value="1"/>
</dbReference>
<protein>
    <recommendedName>
        <fullName evidence="3">ABC transporter domain-containing protein</fullName>
    </recommendedName>
</protein>
<dbReference type="InterPro" id="IPR027417">
    <property type="entry name" value="P-loop_NTPase"/>
</dbReference>
<evidence type="ECO:0000256" key="2">
    <source>
        <dbReference type="ARBA" id="ARBA00022840"/>
    </source>
</evidence>
<dbReference type="GO" id="GO:0016887">
    <property type="term" value="F:ATP hydrolysis activity"/>
    <property type="evidence" value="ECO:0007669"/>
    <property type="project" value="InterPro"/>
</dbReference>
<dbReference type="EMBL" id="CP014327">
    <property type="protein sequence ID" value="AML52361.1"/>
    <property type="molecule type" value="Genomic_DNA"/>
</dbReference>
<dbReference type="CDD" id="cd00267">
    <property type="entry name" value="ABC_ATPase"/>
    <property type="match status" value="1"/>
</dbReference>
<dbReference type="Pfam" id="PF00005">
    <property type="entry name" value="ABC_tran"/>
    <property type="match status" value="1"/>
</dbReference>
<evidence type="ECO:0000313" key="5">
    <source>
        <dbReference type="Proteomes" id="UP000070371"/>
    </source>
</evidence>
<organism evidence="4 5">
    <name type="scientific">Falsihalocynthiibacter arcticus</name>
    <dbReference type="NCBI Taxonomy" id="1579316"/>
    <lineage>
        <taxon>Bacteria</taxon>
        <taxon>Pseudomonadati</taxon>
        <taxon>Pseudomonadota</taxon>
        <taxon>Alphaproteobacteria</taxon>
        <taxon>Rhodobacterales</taxon>
        <taxon>Roseobacteraceae</taxon>
        <taxon>Falsihalocynthiibacter</taxon>
    </lineage>
</organism>
<dbReference type="OrthoDB" id="9802264at2"/>
<dbReference type="Gene3D" id="3.40.50.300">
    <property type="entry name" value="P-loop containing nucleotide triphosphate hydrolases"/>
    <property type="match status" value="2"/>
</dbReference>
<keyword evidence="5" id="KW-1185">Reference proteome</keyword>
<gene>
    <name evidence="4" type="ORF">RC74_14720</name>
</gene>
<dbReference type="PANTHER" id="PTHR43119">
    <property type="entry name" value="ABC TRANSPORT PROTEIN ATP-BINDING COMPONENT-RELATED"/>
    <property type="match status" value="1"/>
</dbReference>
<proteinExistence type="predicted"/>
<dbReference type="KEGG" id="hat:RC74_14720"/>
<dbReference type="RefSeq" id="WP_038999865.1">
    <property type="nucleotide sequence ID" value="NZ_CP014327.1"/>
</dbReference>
<dbReference type="STRING" id="1579316.RC74_14720"/>
<dbReference type="SMART" id="SM00382">
    <property type="entry name" value="AAA"/>
    <property type="match status" value="1"/>
</dbReference>
<name>A0A126V212_9RHOB</name>